<protein>
    <submittedName>
        <fullName evidence="2">Uncharacterized protein</fullName>
    </submittedName>
</protein>
<feature type="chain" id="PRO_5016348328" evidence="1">
    <location>
        <begin position="25"/>
        <end position="165"/>
    </location>
</feature>
<evidence type="ECO:0000256" key="1">
    <source>
        <dbReference type="SAM" id="SignalP"/>
    </source>
</evidence>
<dbReference type="KEGG" id="rvi:RVIR1_00140"/>
<dbReference type="EMBL" id="AP018005">
    <property type="protein sequence ID" value="BBB14557.1"/>
    <property type="molecule type" value="Genomic_DNA"/>
</dbReference>
<dbReference type="AlphaFoldDB" id="A0A2Z5V6S5"/>
<keyword evidence="1" id="KW-0732">Signal</keyword>
<organism evidence="2 3">
    <name type="scientific">Candidatus Rickettsiella viridis</name>
    <dbReference type="NCBI Taxonomy" id="676208"/>
    <lineage>
        <taxon>Bacteria</taxon>
        <taxon>Pseudomonadati</taxon>
        <taxon>Pseudomonadota</taxon>
        <taxon>Gammaproteobacteria</taxon>
        <taxon>Legionellales</taxon>
        <taxon>Coxiellaceae</taxon>
        <taxon>Rickettsiella</taxon>
    </lineage>
</organism>
<dbReference type="RefSeq" id="WP_126322090.1">
    <property type="nucleotide sequence ID" value="NZ_AP018005.1"/>
</dbReference>
<evidence type="ECO:0000313" key="2">
    <source>
        <dbReference type="EMBL" id="BBB14557.1"/>
    </source>
</evidence>
<feature type="signal peptide" evidence="1">
    <location>
        <begin position="1"/>
        <end position="24"/>
    </location>
</feature>
<accession>A0A2Z5V6S5</accession>
<name>A0A2Z5V6S5_9COXI</name>
<keyword evidence="3" id="KW-1185">Reference proteome</keyword>
<reference evidence="2 3" key="1">
    <citation type="submission" date="2017-03" db="EMBL/GenBank/DDBJ databases">
        <title>The genome sequence of Candidatus Rickettsiella viridis.</title>
        <authorList>
            <person name="Nikoh N."/>
            <person name="Tsuchida T."/>
            <person name="Yamaguchi K."/>
            <person name="Maeda T."/>
            <person name="Shigenobu S."/>
            <person name="Fukatsu T."/>
        </authorList>
    </citation>
    <scope>NUCLEOTIDE SEQUENCE [LARGE SCALE GENOMIC DNA]</scope>
    <source>
        <strain evidence="2 3">Ap-RA04</strain>
    </source>
</reference>
<dbReference type="Proteomes" id="UP000282483">
    <property type="component" value="Chromosome"/>
</dbReference>
<sequence length="165" mass="18462">MFFKIIIKLMFLLVLLGGSLALNAETLPKNESFVSPGNFSSPRYFYTKCRDSSSLIRNSEEINTASPEIVGGLFACATYTEASLDWFLFSLRGVIGEDALGCYYNTTLKNLSSDELLSSVISFLNLNQVSLDMPGAYTPQIFFKTMLTKYPMPNECRKKVTTKKN</sequence>
<proteinExistence type="predicted"/>
<evidence type="ECO:0000313" key="3">
    <source>
        <dbReference type="Proteomes" id="UP000282483"/>
    </source>
</evidence>
<gene>
    <name evidence="2" type="ORF">RVIR1_00140</name>
</gene>